<evidence type="ECO:0000256" key="3">
    <source>
        <dbReference type="ARBA" id="ARBA00022801"/>
    </source>
</evidence>
<proteinExistence type="inferred from homology"/>
<dbReference type="AlphaFoldDB" id="A0A914UQA8"/>
<comment type="similarity">
    <text evidence="1 4">Belongs to the type-B carboxylesterase/lipase family.</text>
</comment>
<dbReference type="WBParaSite" id="PSAMB.scaffold1929size26597.g15591.t1">
    <property type="protein sequence ID" value="PSAMB.scaffold1929size26597.g15591.t1"/>
    <property type="gene ID" value="PSAMB.scaffold1929size26597.g15591"/>
</dbReference>
<evidence type="ECO:0000259" key="5">
    <source>
        <dbReference type="Pfam" id="PF00135"/>
    </source>
</evidence>
<keyword evidence="2" id="KW-0719">Serine esterase</keyword>
<protein>
    <recommendedName>
        <fullName evidence="4">Carboxylic ester hydrolase</fullName>
        <ecNumber evidence="4">3.1.1.-</ecNumber>
    </recommendedName>
</protein>
<evidence type="ECO:0000256" key="1">
    <source>
        <dbReference type="ARBA" id="ARBA00005964"/>
    </source>
</evidence>
<dbReference type="InterPro" id="IPR002018">
    <property type="entry name" value="CarbesteraseB"/>
</dbReference>
<sequence length="448" mass="49623">MDNFTANKYPVLFYIHGGGFVVGSGNLYTEGILSNLVSRGIIVVSINYRLGPFGFFSTRDSVVPGNMGMLDQIEALNWVSRYISYFGGDPSAITIDGESAGGESVSLLTLSPLTKGLIKGAIVESGSAFSPGVISYSDSQTDASKQAAIKFGCSTADQWDQHNPALMAQMLQCMRSKSVAVLQTAYGGWDGWDRWASVRDNNVFPDRLENLMLKRGPMPVIIGNCKDESLINYMGQLMQDPNFLNQWTRQSTSQHLSSHFELNFYNNSATVRQQAQAAYVDSLPYADQDHVNWVLDAIQLDSEMIFIGPTYREAMNFRQTNSAVYLYSFDYLAPGAMPQLNASFRGVPHTWELQYLMGYPATQMGGWRITNDDTATMNYFGQYWANFVKYGNPTPAPSTIVWPRLGTNAEYMSMGPVPTPSTNFHPKAAAFWGCTVPAIEGYKPAWCP</sequence>
<dbReference type="SUPFAM" id="SSF53474">
    <property type="entry name" value="alpha/beta-Hydrolases"/>
    <property type="match status" value="1"/>
</dbReference>
<dbReference type="Proteomes" id="UP000887566">
    <property type="component" value="Unplaced"/>
</dbReference>
<keyword evidence="6" id="KW-1185">Reference proteome</keyword>
<dbReference type="WBParaSite" id="PSAMB.scaffold1174size34965.g11469.t1">
    <property type="protein sequence ID" value="PSAMB.scaffold1174size34965.g11469.t1"/>
    <property type="gene ID" value="PSAMB.scaffold1174size34965.g11469"/>
</dbReference>
<feature type="domain" description="Carboxylesterase type B" evidence="5">
    <location>
        <begin position="6"/>
        <end position="432"/>
    </location>
</feature>
<dbReference type="InterPro" id="IPR019826">
    <property type="entry name" value="Carboxylesterase_B_AS"/>
</dbReference>
<dbReference type="PROSITE" id="PS00122">
    <property type="entry name" value="CARBOXYLESTERASE_B_1"/>
    <property type="match status" value="1"/>
</dbReference>
<evidence type="ECO:0000313" key="7">
    <source>
        <dbReference type="WBParaSite" id="PSAMB.scaffold1174size34965.g11469.t1"/>
    </source>
</evidence>
<dbReference type="GO" id="GO:0052689">
    <property type="term" value="F:carboxylic ester hydrolase activity"/>
    <property type="evidence" value="ECO:0007669"/>
    <property type="project" value="UniProtKB-KW"/>
</dbReference>
<dbReference type="InterPro" id="IPR029058">
    <property type="entry name" value="AB_hydrolase_fold"/>
</dbReference>
<accession>A0A914UQA8</accession>
<name>A0A914UQA8_9BILA</name>
<dbReference type="Pfam" id="PF00135">
    <property type="entry name" value="COesterase"/>
    <property type="match status" value="1"/>
</dbReference>
<dbReference type="PANTHER" id="PTHR11559">
    <property type="entry name" value="CARBOXYLESTERASE"/>
    <property type="match status" value="1"/>
</dbReference>
<dbReference type="InterPro" id="IPR050309">
    <property type="entry name" value="Type-B_Carboxylest/Lipase"/>
</dbReference>
<evidence type="ECO:0000256" key="2">
    <source>
        <dbReference type="ARBA" id="ARBA00022487"/>
    </source>
</evidence>
<evidence type="ECO:0000313" key="6">
    <source>
        <dbReference type="Proteomes" id="UP000887566"/>
    </source>
</evidence>
<dbReference type="EC" id="3.1.1.-" evidence="4"/>
<evidence type="ECO:0000313" key="8">
    <source>
        <dbReference type="WBParaSite" id="PSAMB.scaffold1929size26597.g15591.t1"/>
    </source>
</evidence>
<reference evidence="7 8" key="1">
    <citation type="submission" date="2022-11" db="UniProtKB">
        <authorList>
            <consortium name="WormBaseParasite"/>
        </authorList>
    </citation>
    <scope>IDENTIFICATION</scope>
</reference>
<keyword evidence="3 4" id="KW-0378">Hydrolase</keyword>
<evidence type="ECO:0000256" key="4">
    <source>
        <dbReference type="RuleBase" id="RU361235"/>
    </source>
</evidence>
<dbReference type="Gene3D" id="3.40.50.1820">
    <property type="entry name" value="alpha/beta hydrolase"/>
    <property type="match status" value="1"/>
</dbReference>
<organism evidence="6 7">
    <name type="scientific">Plectus sambesii</name>
    <dbReference type="NCBI Taxonomy" id="2011161"/>
    <lineage>
        <taxon>Eukaryota</taxon>
        <taxon>Metazoa</taxon>
        <taxon>Ecdysozoa</taxon>
        <taxon>Nematoda</taxon>
        <taxon>Chromadorea</taxon>
        <taxon>Plectida</taxon>
        <taxon>Plectina</taxon>
        <taxon>Plectoidea</taxon>
        <taxon>Plectidae</taxon>
        <taxon>Plectus</taxon>
    </lineage>
</organism>